<proteinExistence type="predicted"/>
<sequence>MTLVALAAGTFVYGRLHAPTPREACVRKAANDAHSLFEAAFQNPLETNALARMERACAR</sequence>
<evidence type="ECO:0000313" key="2">
    <source>
        <dbReference type="Proteomes" id="UP000235347"/>
    </source>
</evidence>
<organism evidence="1 2">
    <name type="scientific">Trinickia soli</name>
    <dbReference type="NCBI Taxonomy" id="380675"/>
    <lineage>
        <taxon>Bacteria</taxon>
        <taxon>Pseudomonadati</taxon>
        <taxon>Pseudomonadota</taxon>
        <taxon>Betaproteobacteria</taxon>
        <taxon>Burkholderiales</taxon>
        <taxon>Burkholderiaceae</taxon>
        <taxon>Trinickia</taxon>
    </lineage>
</organism>
<keyword evidence="2" id="KW-1185">Reference proteome</keyword>
<protein>
    <submittedName>
        <fullName evidence="1">Uncharacterized protein</fullName>
    </submittedName>
</protein>
<accession>A0A2N7VIY9</accession>
<comment type="caution">
    <text evidence="1">The sequence shown here is derived from an EMBL/GenBank/DDBJ whole genome shotgun (WGS) entry which is preliminary data.</text>
</comment>
<gene>
    <name evidence="1" type="ORF">C0Z19_24760</name>
</gene>
<dbReference type="Proteomes" id="UP000235347">
    <property type="component" value="Unassembled WGS sequence"/>
</dbReference>
<reference evidence="1 2" key="1">
    <citation type="submission" date="2018-01" db="EMBL/GenBank/DDBJ databases">
        <title>Whole genome analyses suggest that Burkholderia sensu lato contains two further novel genera in the rhizoxinica-symbiotica group Mycetohabitans gen. nov., and Trinickia gen. nov.: implications for the evolution of diazotrophy and nodulation in the Burkholderiaceae.</title>
        <authorList>
            <person name="Estrada-de los Santos P."/>
            <person name="Palmer M."/>
            <person name="Chavez-Ramirez B."/>
            <person name="Beukes C."/>
            <person name="Steenkamp E.T."/>
            <person name="Hirsch A.M."/>
            <person name="Manyaka P."/>
            <person name="Maluk M."/>
            <person name="Lafos M."/>
            <person name="Crook M."/>
            <person name="Gross E."/>
            <person name="Simon M.F."/>
            <person name="Bueno dos Reis Junior F."/>
            <person name="Poole P.S."/>
            <person name="Venter S.N."/>
            <person name="James E.K."/>
        </authorList>
    </citation>
    <scope>NUCLEOTIDE SEQUENCE [LARGE SCALE GENOMIC DNA]</scope>
    <source>
        <strain evidence="1 2">GP25-8</strain>
    </source>
</reference>
<dbReference type="EMBL" id="PNYB01000031">
    <property type="protein sequence ID" value="PMS17126.1"/>
    <property type="molecule type" value="Genomic_DNA"/>
</dbReference>
<name>A0A2N7VIY9_9BURK</name>
<dbReference type="AlphaFoldDB" id="A0A2N7VIY9"/>
<evidence type="ECO:0000313" key="1">
    <source>
        <dbReference type="EMBL" id="PMS17126.1"/>
    </source>
</evidence>